<name>A0A8T3AYQ8_DENNO</name>
<dbReference type="AlphaFoldDB" id="A0A8T3AYQ8"/>
<dbReference type="SUPFAM" id="SSF52058">
    <property type="entry name" value="L domain-like"/>
    <property type="match status" value="1"/>
</dbReference>
<feature type="region of interest" description="Disordered" evidence="1">
    <location>
        <begin position="177"/>
        <end position="221"/>
    </location>
</feature>
<gene>
    <name evidence="2" type="ORF">KFK09_016154</name>
</gene>
<sequence>MDCGRRSAVDDDRSRKTRLAVDDDRRQGRWAVDDARSRIAFYQAQSKKSLDQVDRNLDRIRENLRAIRKMRMSSATIPRYSSSSSISSSVSRRCYPSRHTPPVVDDYAPLELPLKWCDPPPEYPPLELPLQWRNPPPPQITSPRKRNSDLDPIQLDSALIDASPGVGYYPNPSVTGVFRPPELSNPHDGIPITDIQPDPTAATPPLPPAQTELPPPHPLCSRNLALGVEPDLTRSNSSSASALSLDRPADLSALQATRSNPPTPFYALVTDGFHHPIQLPPPDLAASNVVNMDDGSALITPVQAHPTTAEGILQHNAHRQSTSYAICWLGSPNHTSLSFGDNHSHGNSIITAVATASGDKSNDEDRVQLLLTKILKPHIRYFKNYKGWIQLEIVSPRKLVRLEKACCGCTDDISYGIGKLENHDTILLQVNGLAGEPPLELRQLRSLKSKDLSNNAFMAETPPSFVGLNKRTLLMFGAWSLSSSSDSSENKS</sequence>
<dbReference type="Proteomes" id="UP000829196">
    <property type="component" value="Unassembled WGS sequence"/>
</dbReference>
<protein>
    <submittedName>
        <fullName evidence="2">Uncharacterized protein</fullName>
    </submittedName>
</protein>
<accession>A0A8T3AYQ8</accession>
<feature type="region of interest" description="Disordered" evidence="1">
    <location>
        <begin position="128"/>
        <end position="150"/>
    </location>
</feature>
<evidence type="ECO:0000313" key="3">
    <source>
        <dbReference type="Proteomes" id="UP000829196"/>
    </source>
</evidence>
<feature type="region of interest" description="Disordered" evidence="1">
    <location>
        <begin position="1"/>
        <end position="26"/>
    </location>
</feature>
<dbReference type="EMBL" id="JAGYWB010000012">
    <property type="protein sequence ID" value="KAI0501211.1"/>
    <property type="molecule type" value="Genomic_DNA"/>
</dbReference>
<dbReference type="OrthoDB" id="676979at2759"/>
<evidence type="ECO:0000256" key="1">
    <source>
        <dbReference type="SAM" id="MobiDB-lite"/>
    </source>
</evidence>
<evidence type="ECO:0000313" key="2">
    <source>
        <dbReference type="EMBL" id="KAI0501211.1"/>
    </source>
</evidence>
<organism evidence="2 3">
    <name type="scientific">Dendrobium nobile</name>
    <name type="common">Orchid</name>
    <dbReference type="NCBI Taxonomy" id="94219"/>
    <lineage>
        <taxon>Eukaryota</taxon>
        <taxon>Viridiplantae</taxon>
        <taxon>Streptophyta</taxon>
        <taxon>Embryophyta</taxon>
        <taxon>Tracheophyta</taxon>
        <taxon>Spermatophyta</taxon>
        <taxon>Magnoliopsida</taxon>
        <taxon>Liliopsida</taxon>
        <taxon>Asparagales</taxon>
        <taxon>Orchidaceae</taxon>
        <taxon>Epidendroideae</taxon>
        <taxon>Malaxideae</taxon>
        <taxon>Dendrobiinae</taxon>
        <taxon>Dendrobium</taxon>
    </lineage>
</organism>
<dbReference type="Gene3D" id="3.80.10.10">
    <property type="entry name" value="Ribonuclease Inhibitor"/>
    <property type="match status" value="1"/>
</dbReference>
<comment type="caution">
    <text evidence="2">The sequence shown here is derived from an EMBL/GenBank/DDBJ whole genome shotgun (WGS) entry which is preliminary data.</text>
</comment>
<keyword evidence="3" id="KW-1185">Reference proteome</keyword>
<feature type="compositionally biased region" description="Pro residues" evidence="1">
    <location>
        <begin position="202"/>
        <end position="218"/>
    </location>
</feature>
<reference evidence="2" key="1">
    <citation type="journal article" date="2022" name="Front. Genet.">
        <title>Chromosome-Scale Assembly of the Dendrobium nobile Genome Provides Insights Into the Molecular Mechanism of the Biosynthesis of the Medicinal Active Ingredient of Dendrobium.</title>
        <authorList>
            <person name="Xu Q."/>
            <person name="Niu S.-C."/>
            <person name="Li K.-L."/>
            <person name="Zheng P.-J."/>
            <person name="Zhang X.-J."/>
            <person name="Jia Y."/>
            <person name="Liu Y."/>
            <person name="Niu Y.-X."/>
            <person name="Yu L.-H."/>
            <person name="Chen D.-F."/>
            <person name="Zhang G.-Q."/>
        </authorList>
    </citation>
    <scope>NUCLEOTIDE SEQUENCE</scope>
    <source>
        <tissue evidence="2">Leaf</tissue>
    </source>
</reference>
<proteinExistence type="predicted"/>
<dbReference type="InterPro" id="IPR032675">
    <property type="entry name" value="LRR_dom_sf"/>
</dbReference>